<keyword evidence="15" id="KW-1185">Reference proteome</keyword>
<evidence type="ECO:0000256" key="10">
    <source>
        <dbReference type="ARBA" id="ARBA00023098"/>
    </source>
</evidence>
<reference evidence="14 15" key="1">
    <citation type="submission" date="2019-07" db="EMBL/GenBank/DDBJ databases">
        <title>Salinicoccus cyprini sp. nov., isolated from gastro-intestinal tract of mirror carp, Cyprinus carpio var. specularis, collected from Gobind Sagar Reservoir, Himachal Pradesh, India.</title>
        <authorList>
            <person name="Talwar C."/>
            <person name="Singh A.K."/>
            <person name="Lal R."/>
            <person name="Negi R.K."/>
        </authorList>
    </citation>
    <scope>NUCLEOTIDE SEQUENCE [LARGE SCALE GENOMIC DNA]</scope>
    <source>
        <strain evidence="14 15">CT19</strain>
    </source>
</reference>
<dbReference type="RefSeq" id="WP_145288841.1">
    <property type="nucleotide sequence ID" value="NZ_VMSJ01000003.1"/>
</dbReference>
<dbReference type="PANTHER" id="PTHR12358">
    <property type="entry name" value="SPHINGOSINE KINASE"/>
    <property type="match status" value="1"/>
</dbReference>
<keyword evidence="11" id="KW-0594">Phospholipid biosynthesis</keyword>
<name>A0A558AU62_9STAP</name>
<dbReference type="EMBL" id="VMSJ01000003">
    <property type="protein sequence ID" value="TVT27803.1"/>
    <property type="molecule type" value="Genomic_DNA"/>
</dbReference>
<evidence type="ECO:0000256" key="5">
    <source>
        <dbReference type="ARBA" id="ARBA00022723"/>
    </source>
</evidence>
<dbReference type="OrthoDB" id="142078at2"/>
<keyword evidence="6" id="KW-0547">Nucleotide-binding</keyword>
<dbReference type="InterPro" id="IPR001206">
    <property type="entry name" value="Diacylglycerol_kinase_cat_dom"/>
</dbReference>
<evidence type="ECO:0000313" key="14">
    <source>
        <dbReference type="EMBL" id="TVT27803.1"/>
    </source>
</evidence>
<dbReference type="Pfam" id="PF19279">
    <property type="entry name" value="YegS_C"/>
    <property type="match status" value="1"/>
</dbReference>
<dbReference type="GO" id="GO:0004143">
    <property type="term" value="F:ATP-dependent diacylglycerol kinase activity"/>
    <property type="evidence" value="ECO:0007669"/>
    <property type="project" value="TreeGrafter"/>
</dbReference>
<dbReference type="InterPro" id="IPR045540">
    <property type="entry name" value="YegS/DAGK_C"/>
</dbReference>
<dbReference type="SMART" id="SM00046">
    <property type="entry name" value="DAGKc"/>
    <property type="match status" value="1"/>
</dbReference>
<evidence type="ECO:0000256" key="12">
    <source>
        <dbReference type="ARBA" id="ARBA00023264"/>
    </source>
</evidence>
<dbReference type="GO" id="GO:0005524">
    <property type="term" value="F:ATP binding"/>
    <property type="evidence" value="ECO:0007669"/>
    <property type="project" value="UniProtKB-KW"/>
</dbReference>
<dbReference type="Gene3D" id="3.40.50.10330">
    <property type="entry name" value="Probable inorganic polyphosphate/atp-NAD kinase, domain 1"/>
    <property type="match status" value="1"/>
</dbReference>
<protein>
    <submittedName>
        <fullName evidence="14">Diacylglycerol kinase family lipid kinase</fullName>
    </submittedName>
</protein>
<keyword evidence="10" id="KW-0443">Lipid metabolism</keyword>
<accession>A0A558AU62</accession>
<evidence type="ECO:0000259" key="13">
    <source>
        <dbReference type="PROSITE" id="PS50146"/>
    </source>
</evidence>
<keyword evidence="8" id="KW-0067">ATP-binding</keyword>
<dbReference type="PROSITE" id="PS50146">
    <property type="entry name" value="DAGK"/>
    <property type="match status" value="1"/>
</dbReference>
<feature type="domain" description="DAGKc" evidence="13">
    <location>
        <begin position="1"/>
        <end position="130"/>
    </location>
</feature>
<sequence length="297" mass="32803">MKQAAVIINKKSGKKKKPPIEYGVLRNLHAQGYDVKLLYTDGSDAKDLAKEVSDYADLIVSAGGDGTLGEIIDGMVECGSCSSLSILPAGTVNDYVRALGLPLDMNEAIENLSSPQKEMDIDVIRFNDRHAAYLIALGDFMESFTKVSSKVKNRFGIFAYLYAGLRALFTMKKYRVEIDTAEEKVMEDSILTIVSNTSSVGSFARLLPEARVDDHHLHILNITPSGPMEIVEIIIAALRGTIARHKNVHYMRTQKLTLDTDRLEVMDIDGDAQPFESMNIELVPACIRINVPESHAE</sequence>
<dbReference type="GO" id="GO:0046872">
    <property type="term" value="F:metal ion binding"/>
    <property type="evidence" value="ECO:0007669"/>
    <property type="project" value="UniProtKB-KW"/>
</dbReference>
<dbReference type="PANTHER" id="PTHR12358:SF106">
    <property type="entry name" value="LIPID KINASE YEGS"/>
    <property type="match status" value="1"/>
</dbReference>
<evidence type="ECO:0000256" key="8">
    <source>
        <dbReference type="ARBA" id="ARBA00022840"/>
    </source>
</evidence>
<evidence type="ECO:0000256" key="11">
    <source>
        <dbReference type="ARBA" id="ARBA00023209"/>
    </source>
</evidence>
<dbReference type="AlphaFoldDB" id="A0A558AU62"/>
<dbReference type="InterPro" id="IPR005218">
    <property type="entry name" value="Diacylglycerol/lipid_kinase"/>
</dbReference>
<dbReference type="Proteomes" id="UP000315103">
    <property type="component" value="Unassembled WGS sequence"/>
</dbReference>
<comment type="similarity">
    <text evidence="2">Belongs to the diacylglycerol/lipid kinase family.</text>
</comment>
<comment type="cofactor">
    <cofactor evidence="1">
        <name>Mg(2+)</name>
        <dbReference type="ChEBI" id="CHEBI:18420"/>
    </cofactor>
</comment>
<proteinExistence type="inferred from homology"/>
<dbReference type="InterPro" id="IPR050187">
    <property type="entry name" value="Lipid_Phosphate_FormReg"/>
</dbReference>
<dbReference type="GO" id="GO:0008654">
    <property type="term" value="P:phospholipid biosynthetic process"/>
    <property type="evidence" value="ECO:0007669"/>
    <property type="project" value="UniProtKB-KW"/>
</dbReference>
<dbReference type="Pfam" id="PF00781">
    <property type="entry name" value="DAGK_cat"/>
    <property type="match status" value="1"/>
</dbReference>
<evidence type="ECO:0000256" key="4">
    <source>
        <dbReference type="ARBA" id="ARBA00022679"/>
    </source>
</evidence>
<dbReference type="GO" id="GO:0005886">
    <property type="term" value="C:plasma membrane"/>
    <property type="evidence" value="ECO:0007669"/>
    <property type="project" value="TreeGrafter"/>
</dbReference>
<evidence type="ECO:0000256" key="7">
    <source>
        <dbReference type="ARBA" id="ARBA00022777"/>
    </source>
</evidence>
<comment type="caution">
    <text evidence="14">The sequence shown here is derived from an EMBL/GenBank/DDBJ whole genome shotgun (WGS) entry which is preliminary data.</text>
</comment>
<keyword evidence="9" id="KW-0460">Magnesium</keyword>
<keyword evidence="7 14" id="KW-0418">Kinase</keyword>
<organism evidence="14 15">
    <name type="scientific">Salinicoccus cyprini</name>
    <dbReference type="NCBI Taxonomy" id="2493691"/>
    <lineage>
        <taxon>Bacteria</taxon>
        <taxon>Bacillati</taxon>
        <taxon>Bacillota</taxon>
        <taxon>Bacilli</taxon>
        <taxon>Bacillales</taxon>
        <taxon>Staphylococcaceae</taxon>
        <taxon>Salinicoccus</taxon>
    </lineage>
</organism>
<evidence type="ECO:0000256" key="9">
    <source>
        <dbReference type="ARBA" id="ARBA00022842"/>
    </source>
</evidence>
<keyword evidence="5" id="KW-0479">Metal-binding</keyword>
<gene>
    <name evidence="14" type="ORF">FO441_08850</name>
</gene>
<dbReference type="Gene3D" id="2.60.200.40">
    <property type="match status" value="1"/>
</dbReference>
<keyword evidence="4" id="KW-0808">Transferase</keyword>
<dbReference type="SUPFAM" id="SSF111331">
    <property type="entry name" value="NAD kinase/diacylglycerol kinase-like"/>
    <property type="match status" value="1"/>
</dbReference>
<dbReference type="InterPro" id="IPR016064">
    <property type="entry name" value="NAD/diacylglycerol_kinase_sf"/>
</dbReference>
<evidence type="ECO:0000256" key="2">
    <source>
        <dbReference type="ARBA" id="ARBA00005983"/>
    </source>
</evidence>
<keyword evidence="3" id="KW-0444">Lipid biosynthesis</keyword>
<evidence type="ECO:0000313" key="15">
    <source>
        <dbReference type="Proteomes" id="UP000315103"/>
    </source>
</evidence>
<keyword evidence="12" id="KW-1208">Phospholipid metabolism</keyword>
<evidence type="ECO:0000256" key="1">
    <source>
        <dbReference type="ARBA" id="ARBA00001946"/>
    </source>
</evidence>
<evidence type="ECO:0000256" key="3">
    <source>
        <dbReference type="ARBA" id="ARBA00022516"/>
    </source>
</evidence>
<dbReference type="InterPro" id="IPR017438">
    <property type="entry name" value="ATP-NAD_kinase_N"/>
</dbReference>
<evidence type="ECO:0000256" key="6">
    <source>
        <dbReference type="ARBA" id="ARBA00022741"/>
    </source>
</evidence>
<dbReference type="NCBIfam" id="TIGR00147">
    <property type="entry name" value="YegS/Rv2252/BmrU family lipid kinase"/>
    <property type="match status" value="1"/>
</dbReference>